<gene>
    <name evidence="2" type="ORF">L9F63_015298</name>
</gene>
<accession>A0AAD8A5U9</accession>
<proteinExistence type="predicted"/>
<evidence type="ECO:0000313" key="2">
    <source>
        <dbReference type="EMBL" id="KAJ9593029.1"/>
    </source>
</evidence>
<feature type="non-terminal residue" evidence="2">
    <location>
        <position position="1"/>
    </location>
</feature>
<evidence type="ECO:0000256" key="1">
    <source>
        <dbReference type="SAM" id="Phobius"/>
    </source>
</evidence>
<feature type="non-terminal residue" evidence="2">
    <location>
        <position position="70"/>
    </location>
</feature>
<keyword evidence="1" id="KW-1133">Transmembrane helix</keyword>
<keyword evidence="1" id="KW-0812">Transmembrane</keyword>
<sequence>YHENKMIMHVPRRNLAFLFLSLNRHILWFLLFNKHDIFIFWSVMSIQCPLHSTISSSFHSLLSDLQSPMT</sequence>
<reference evidence="2" key="2">
    <citation type="submission" date="2023-05" db="EMBL/GenBank/DDBJ databases">
        <authorList>
            <person name="Fouks B."/>
        </authorList>
    </citation>
    <scope>NUCLEOTIDE SEQUENCE</scope>
    <source>
        <strain evidence="2">Stay&amp;Tobe</strain>
        <tissue evidence="2">Testes</tissue>
    </source>
</reference>
<organism evidence="2 3">
    <name type="scientific">Diploptera punctata</name>
    <name type="common">Pacific beetle cockroach</name>
    <dbReference type="NCBI Taxonomy" id="6984"/>
    <lineage>
        <taxon>Eukaryota</taxon>
        <taxon>Metazoa</taxon>
        <taxon>Ecdysozoa</taxon>
        <taxon>Arthropoda</taxon>
        <taxon>Hexapoda</taxon>
        <taxon>Insecta</taxon>
        <taxon>Pterygota</taxon>
        <taxon>Neoptera</taxon>
        <taxon>Polyneoptera</taxon>
        <taxon>Dictyoptera</taxon>
        <taxon>Blattodea</taxon>
        <taxon>Blaberoidea</taxon>
        <taxon>Blaberidae</taxon>
        <taxon>Diplopterinae</taxon>
        <taxon>Diploptera</taxon>
    </lineage>
</organism>
<dbReference type="AlphaFoldDB" id="A0AAD8A5U9"/>
<dbReference type="EMBL" id="JASPKZ010003789">
    <property type="protein sequence ID" value="KAJ9593029.1"/>
    <property type="molecule type" value="Genomic_DNA"/>
</dbReference>
<evidence type="ECO:0000313" key="3">
    <source>
        <dbReference type="Proteomes" id="UP001233999"/>
    </source>
</evidence>
<comment type="caution">
    <text evidence="2">The sequence shown here is derived from an EMBL/GenBank/DDBJ whole genome shotgun (WGS) entry which is preliminary data.</text>
</comment>
<dbReference type="Proteomes" id="UP001233999">
    <property type="component" value="Unassembled WGS sequence"/>
</dbReference>
<protein>
    <submittedName>
        <fullName evidence="2">Uncharacterized protein</fullName>
    </submittedName>
</protein>
<feature type="transmembrane region" description="Helical" evidence="1">
    <location>
        <begin position="15"/>
        <end position="32"/>
    </location>
</feature>
<reference evidence="2" key="1">
    <citation type="journal article" date="2023" name="IScience">
        <title>Live-bearing cockroach genome reveals convergent evolutionary mechanisms linked to viviparity in insects and beyond.</title>
        <authorList>
            <person name="Fouks B."/>
            <person name="Harrison M.C."/>
            <person name="Mikhailova A.A."/>
            <person name="Marchal E."/>
            <person name="English S."/>
            <person name="Carruthers M."/>
            <person name="Jennings E.C."/>
            <person name="Chiamaka E.L."/>
            <person name="Frigard R.A."/>
            <person name="Pippel M."/>
            <person name="Attardo G.M."/>
            <person name="Benoit J.B."/>
            <person name="Bornberg-Bauer E."/>
            <person name="Tobe S.S."/>
        </authorList>
    </citation>
    <scope>NUCLEOTIDE SEQUENCE</scope>
    <source>
        <strain evidence="2">Stay&amp;Tobe</strain>
    </source>
</reference>
<keyword evidence="3" id="KW-1185">Reference proteome</keyword>
<name>A0AAD8A5U9_DIPPU</name>
<keyword evidence="1" id="KW-0472">Membrane</keyword>